<dbReference type="PANTHER" id="PTHR31301">
    <property type="entry name" value="LOB DOMAIN-CONTAINING PROTEIN 4-RELATED"/>
    <property type="match status" value="1"/>
</dbReference>
<feature type="region of interest" description="Disordered" evidence="2">
    <location>
        <begin position="332"/>
        <end position="369"/>
    </location>
</feature>
<dbReference type="InterPro" id="IPR006683">
    <property type="entry name" value="Thioestr_dom"/>
</dbReference>
<organism evidence="4 5">
    <name type="scientific">Sorghum bicolor</name>
    <name type="common">Sorghum</name>
    <name type="synonym">Sorghum vulgare</name>
    <dbReference type="NCBI Taxonomy" id="4558"/>
    <lineage>
        <taxon>Eukaryota</taxon>
        <taxon>Viridiplantae</taxon>
        <taxon>Streptophyta</taxon>
        <taxon>Embryophyta</taxon>
        <taxon>Tracheophyta</taxon>
        <taxon>Spermatophyta</taxon>
        <taxon>Magnoliopsida</taxon>
        <taxon>Liliopsida</taxon>
        <taxon>Poales</taxon>
        <taxon>Poaceae</taxon>
        <taxon>PACMAD clade</taxon>
        <taxon>Panicoideae</taxon>
        <taxon>Andropogonodae</taxon>
        <taxon>Andropogoneae</taxon>
        <taxon>Sorghinae</taxon>
        <taxon>Sorghum</taxon>
    </lineage>
</organism>
<dbReference type="SUPFAM" id="SSF54637">
    <property type="entry name" value="Thioesterase/thiol ester dehydrase-isomerase"/>
    <property type="match status" value="1"/>
</dbReference>
<protein>
    <recommendedName>
        <fullName evidence="3">LOB domain-containing protein</fullName>
    </recommendedName>
</protein>
<evidence type="ECO:0000313" key="5">
    <source>
        <dbReference type="Proteomes" id="UP000807115"/>
    </source>
</evidence>
<comment type="caution">
    <text evidence="4">The sequence shown here is derived from an EMBL/GenBank/DDBJ whole genome shotgun (WGS) entry which is preliminary data.</text>
</comment>
<dbReference type="Pfam" id="PF03195">
    <property type="entry name" value="LOB"/>
    <property type="match status" value="1"/>
</dbReference>
<dbReference type="PANTHER" id="PTHR31301:SF169">
    <property type="entry name" value="LOB DOMAIN-CONTAINING PROTEIN 27"/>
    <property type="match status" value="1"/>
</dbReference>
<dbReference type="InterPro" id="IPR029069">
    <property type="entry name" value="HotDog_dom_sf"/>
</dbReference>
<accession>A0A921U7T8</accession>
<proteinExistence type="inferred from homology"/>
<dbReference type="InterPro" id="IPR004883">
    <property type="entry name" value="LOB"/>
</dbReference>
<gene>
    <name evidence="4" type="ORF">BDA96_08G208800</name>
</gene>
<reference evidence="4" key="2">
    <citation type="submission" date="2020-10" db="EMBL/GenBank/DDBJ databases">
        <authorList>
            <person name="Cooper E.A."/>
            <person name="Brenton Z.W."/>
            <person name="Flinn B.S."/>
            <person name="Jenkins J."/>
            <person name="Shu S."/>
            <person name="Flowers D."/>
            <person name="Luo F."/>
            <person name="Wang Y."/>
            <person name="Xia P."/>
            <person name="Barry K."/>
            <person name="Daum C."/>
            <person name="Lipzen A."/>
            <person name="Yoshinaga Y."/>
            <person name="Schmutz J."/>
            <person name="Saski C."/>
            <person name="Vermerris W."/>
            <person name="Kresovich S."/>
        </authorList>
    </citation>
    <scope>NUCLEOTIDE SEQUENCE</scope>
</reference>
<feature type="domain" description="LOB" evidence="3">
    <location>
        <begin position="92"/>
        <end position="195"/>
    </location>
</feature>
<dbReference type="EMBL" id="CM027687">
    <property type="protein sequence ID" value="KAG0521982.1"/>
    <property type="molecule type" value="Genomic_DNA"/>
</dbReference>
<evidence type="ECO:0000313" key="4">
    <source>
        <dbReference type="EMBL" id="KAG0521982.1"/>
    </source>
</evidence>
<dbReference type="Proteomes" id="UP000807115">
    <property type="component" value="Chromosome 8"/>
</dbReference>
<dbReference type="AlphaFoldDB" id="A0A921U7T8"/>
<comment type="similarity">
    <text evidence="1">Belongs to the LOB domain-containing protein family.</text>
</comment>
<evidence type="ECO:0000256" key="1">
    <source>
        <dbReference type="ARBA" id="ARBA00005474"/>
    </source>
</evidence>
<dbReference type="PROSITE" id="PS50891">
    <property type="entry name" value="LOB"/>
    <property type="match status" value="1"/>
</dbReference>
<dbReference type="Gene3D" id="3.10.129.10">
    <property type="entry name" value="Hotdog Thioesterase"/>
    <property type="match status" value="1"/>
</dbReference>
<dbReference type="Pfam" id="PF03061">
    <property type="entry name" value="4HBT"/>
    <property type="match status" value="1"/>
</dbReference>
<evidence type="ECO:0000259" key="3">
    <source>
        <dbReference type="PROSITE" id="PS50891"/>
    </source>
</evidence>
<name>A0A921U7T8_SORBI</name>
<evidence type="ECO:0000256" key="2">
    <source>
        <dbReference type="SAM" id="MobiDB-lite"/>
    </source>
</evidence>
<reference evidence="4" key="1">
    <citation type="journal article" date="2019" name="BMC Genomics">
        <title>A new reference genome for Sorghum bicolor reveals high levels of sequence similarity between sweet and grain genotypes: implications for the genetics of sugar metabolism.</title>
        <authorList>
            <person name="Cooper E.A."/>
            <person name="Brenton Z.W."/>
            <person name="Flinn B.S."/>
            <person name="Jenkins J."/>
            <person name="Shu S."/>
            <person name="Flowers D."/>
            <person name="Luo F."/>
            <person name="Wang Y."/>
            <person name="Xia P."/>
            <person name="Barry K."/>
            <person name="Daum C."/>
            <person name="Lipzen A."/>
            <person name="Yoshinaga Y."/>
            <person name="Schmutz J."/>
            <person name="Saski C."/>
            <person name="Vermerris W."/>
            <person name="Kresovich S."/>
        </authorList>
    </citation>
    <scope>NUCLEOTIDE SEQUENCE</scope>
</reference>
<sequence>MASGFRRVAGVSLSINHFRSAKVGDVVLVRAAPLHIGRSTQKPATRTHVLLIIRQIKDDRAPETTTRHTHMYYVQSSMEAAGGGGGPPPAVTACAACKYQRRRCVADCPLAPYFPHDRSRVFRSAHRLFGVSNILKTLERAGPDPDRRHEAMQCVVYESQAWDLYPSAGCVPIIHGLQQRIHQVENELRRVRAHLQAYQQPQPRDIVDDAAAGVRYSSMPPSSPPPFQLQWTAAAMGEDDEGIAAAAAAAARDDERQMMINDNAVTSDADGNNIPPPPWTLQPPQYEHPFFVNETSMVPQFQFHYQHHQPDVAVSTQLPELQEDDMTMVNYFADDDGINNGENDEMPRRQSSTDSSGEKAMWIKMKDNN</sequence>